<dbReference type="InterPro" id="IPR005467">
    <property type="entry name" value="His_kinase_dom"/>
</dbReference>
<evidence type="ECO:0000259" key="7">
    <source>
        <dbReference type="PROSITE" id="PS50109"/>
    </source>
</evidence>
<dbReference type="InterPro" id="IPR000014">
    <property type="entry name" value="PAS"/>
</dbReference>
<dbReference type="Gene3D" id="3.30.565.10">
    <property type="entry name" value="Histidine kinase-like ATPase, C-terminal domain"/>
    <property type="match status" value="1"/>
</dbReference>
<protein>
    <recommendedName>
        <fullName evidence="2">histidine kinase</fullName>
        <ecNumber evidence="2">2.7.13.3</ecNumber>
    </recommendedName>
</protein>
<dbReference type="PROSITE" id="PS50113">
    <property type="entry name" value="PAC"/>
    <property type="match status" value="1"/>
</dbReference>
<dbReference type="PANTHER" id="PTHR43711">
    <property type="entry name" value="TWO-COMPONENT HISTIDINE KINASE"/>
    <property type="match status" value="1"/>
</dbReference>
<dbReference type="InterPro" id="IPR050736">
    <property type="entry name" value="Sensor_HK_Regulatory"/>
</dbReference>
<dbReference type="CDD" id="cd00130">
    <property type="entry name" value="PAS"/>
    <property type="match status" value="1"/>
</dbReference>
<dbReference type="InterPro" id="IPR003594">
    <property type="entry name" value="HATPase_dom"/>
</dbReference>
<dbReference type="AlphaFoldDB" id="A0A368UN50"/>
<dbReference type="GO" id="GO:0000155">
    <property type="term" value="F:phosphorelay sensor kinase activity"/>
    <property type="evidence" value="ECO:0007669"/>
    <property type="project" value="InterPro"/>
</dbReference>
<dbReference type="Proteomes" id="UP000252733">
    <property type="component" value="Unassembled WGS sequence"/>
</dbReference>
<reference evidence="10 11" key="1">
    <citation type="submission" date="2018-07" db="EMBL/GenBank/DDBJ databases">
        <title>Freshwater and sediment microbial communities from various areas in North America, analyzing microbe dynamics in response to fracking.</title>
        <authorList>
            <person name="Lamendella R."/>
        </authorList>
    </citation>
    <scope>NUCLEOTIDE SEQUENCE [LARGE SCALE GENOMIC DNA]</scope>
    <source>
        <strain evidence="10 11">160A</strain>
    </source>
</reference>
<dbReference type="SUPFAM" id="SSF55785">
    <property type="entry name" value="PYP-like sensor domain (PAS domain)"/>
    <property type="match status" value="1"/>
</dbReference>
<dbReference type="SMART" id="SM00091">
    <property type="entry name" value="PAS"/>
    <property type="match status" value="2"/>
</dbReference>
<keyword evidence="11" id="KW-1185">Reference proteome</keyword>
<proteinExistence type="predicted"/>
<dbReference type="InterPro" id="IPR004358">
    <property type="entry name" value="Sig_transdc_His_kin-like_C"/>
</dbReference>
<dbReference type="InterPro" id="IPR035965">
    <property type="entry name" value="PAS-like_dom_sf"/>
</dbReference>
<evidence type="ECO:0000256" key="5">
    <source>
        <dbReference type="ARBA" id="ARBA00022777"/>
    </source>
</evidence>
<dbReference type="InterPro" id="IPR001610">
    <property type="entry name" value="PAC"/>
</dbReference>
<evidence type="ECO:0000313" key="10">
    <source>
        <dbReference type="EMBL" id="RCW30199.1"/>
    </source>
</evidence>
<sequence length="487" mass="54944">MIKEQQLVKALDNSEGIILITEPDGTIVFANKTFEKVYGYTREEVLGKKPSVLKSGFHPKKFYDELWQTLANGNNWSGDLVNRSKSGEIITERASISPIFSDDNAKITGYIAVKYNTSERKKLKAQLEAKEHLFEKLFENSPVGIFMLQALKQEGEVVDFLIDQANLKSSSIFNRISFIGQYLSGVLGNIDVPTLLREHHTEQHGEDVFEWEDLYKRKILEFKLFGLGGVQYCLLVTDVSAKVKMENRLKESEAHLRELNETKDKIFSIIAHDLRSPFQAIIGFASLLNDGIEEQSIPEIKMMARQISNMSEQTYKLLDDLLTWSRSQLGQLKAVPVKLNLKQLVEKCYNQLSMVADKKRIRLNCDVSETLFIKADKDMLEFIVRNLVHNGIKFTRNGGRVRCWAELEGSKALLHVEDTGIGIQEVKQKEIFSLSANLSTSGTSEEAGTGLGLMLSKQMVDLNNGKISVFSEPGKGSRFTISFDVLS</sequence>
<dbReference type="InterPro" id="IPR036890">
    <property type="entry name" value="HATPase_C_sf"/>
</dbReference>
<dbReference type="PROSITE" id="PS50109">
    <property type="entry name" value="HIS_KIN"/>
    <property type="match status" value="1"/>
</dbReference>
<dbReference type="FunFam" id="3.30.565.10:FF:000006">
    <property type="entry name" value="Sensor histidine kinase WalK"/>
    <property type="match status" value="1"/>
</dbReference>
<dbReference type="Pfam" id="PF00512">
    <property type="entry name" value="HisKA"/>
    <property type="match status" value="1"/>
</dbReference>
<dbReference type="SMART" id="SM00086">
    <property type="entry name" value="PAC"/>
    <property type="match status" value="1"/>
</dbReference>
<feature type="domain" description="PAC" evidence="9">
    <location>
        <begin position="74"/>
        <end position="129"/>
    </location>
</feature>
<evidence type="ECO:0000259" key="9">
    <source>
        <dbReference type="PROSITE" id="PS50113"/>
    </source>
</evidence>
<gene>
    <name evidence="10" type="ORF">DFO77_12324</name>
</gene>
<keyword evidence="6" id="KW-0902">Two-component regulatory system</keyword>
<dbReference type="SUPFAM" id="SSF55874">
    <property type="entry name" value="ATPase domain of HSP90 chaperone/DNA topoisomerase II/histidine kinase"/>
    <property type="match status" value="1"/>
</dbReference>
<dbReference type="Pfam" id="PF13426">
    <property type="entry name" value="PAS_9"/>
    <property type="match status" value="1"/>
</dbReference>
<feature type="domain" description="Histidine kinase" evidence="7">
    <location>
        <begin position="269"/>
        <end position="487"/>
    </location>
</feature>
<dbReference type="EMBL" id="QPIZ01000023">
    <property type="protein sequence ID" value="RCW30199.1"/>
    <property type="molecule type" value="Genomic_DNA"/>
</dbReference>
<dbReference type="InterPro" id="IPR003661">
    <property type="entry name" value="HisK_dim/P_dom"/>
</dbReference>
<dbReference type="PROSITE" id="PS50112">
    <property type="entry name" value="PAS"/>
    <property type="match status" value="1"/>
</dbReference>
<evidence type="ECO:0000259" key="8">
    <source>
        <dbReference type="PROSITE" id="PS50112"/>
    </source>
</evidence>
<dbReference type="InterPro" id="IPR036097">
    <property type="entry name" value="HisK_dim/P_sf"/>
</dbReference>
<dbReference type="SMART" id="SM00387">
    <property type="entry name" value="HATPase_c"/>
    <property type="match status" value="1"/>
</dbReference>
<dbReference type="PANTHER" id="PTHR43711:SF26">
    <property type="entry name" value="SENSOR HISTIDINE KINASE RCSC"/>
    <property type="match status" value="1"/>
</dbReference>
<comment type="caution">
    <text evidence="10">The sequence shown here is derived from an EMBL/GenBank/DDBJ whole genome shotgun (WGS) entry which is preliminary data.</text>
</comment>
<dbReference type="Gene3D" id="1.10.287.130">
    <property type="match status" value="1"/>
</dbReference>
<dbReference type="CDD" id="cd00082">
    <property type="entry name" value="HisKA"/>
    <property type="match status" value="1"/>
</dbReference>
<keyword evidence="5" id="KW-0418">Kinase</keyword>
<dbReference type="PRINTS" id="PR00344">
    <property type="entry name" value="BCTRLSENSOR"/>
</dbReference>
<dbReference type="NCBIfam" id="TIGR00229">
    <property type="entry name" value="sensory_box"/>
    <property type="match status" value="1"/>
</dbReference>
<keyword evidence="3" id="KW-0597">Phosphoprotein</keyword>
<dbReference type="InterPro" id="IPR000700">
    <property type="entry name" value="PAS-assoc_C"/>
</dbReference>
<dbReference type="SUPFAM" id="SSF47384">
    <property type="entry name" value="Homodimeric domain of signal transducing histidine kinase"/>
    <property type="match status" value="1"/>
</dbReference>
<comment type="catalytic activity">
    <reaction evidence="1">
        <text>ATP + protein L-histidine = ADP + protein N-phospho-L-histidine.</text>
        <dbReference type="EC" id="2.7.13.3"/>
    </reaction>
</comment>
<evidence type="ECO:0000256" key="6">
    <source>
        <dbReference type="ARBA" id="ARBA00023012"/>
    </source>
</evidence>
<evidence type="ECO:0000256" key="4">
    <source>
        <dbReference type="ARBA" id="ARBA00022679"/>
    </source>
</evidence>
<evidence type="ECO:0000256" key="3">
    <source>
        <dbReference type="ARBA" id="ARBA00022553"/>
    </source>
</evidence>
<organism evidence="10 11">
    <name type="scientific">Marinilabilia salmonicolor</name>
    <dbReference type="NCBI Taxonomy" id="989"/>
    <lineage>
        <taxon>Bacteria</taxon>
        <taxon>Pseudomonadati</taxon>
        <taxon>Bacteroidota</taxon>
        <taxon>Bacteroidia</taxon>
        <taxon>Marinilabiliales</taxon>
        <taxon>Marinilabiliaceae</taxon>
        <taxon>Marinilabilia</taxon>
    </lineage>
</organism>
<evidence type="ECO:0000313" key="11">
    <source>
        <dbReference type="Proteomes" id="UP000252733"/>
    </source>
</evidence>
<dbReference type="Gene3D" id="3.30.450.20">
    <property type="entry name" value="PAS domain"/>
    <property type="match status" value="1"/>
</dbReference>
<dbReference type="SMART" id="SM00388">
    <property type="entry name" value="HisKA"/>
    <property type="match status" value="1"/>
</dbReference>
<evidence type="ECO:0000256" key="1">
    <source>
        <dbReference type="ARBA" id="ARBA00000085"/>
    </source>
</evidence>
<evidence type="ECO:0000256" key="2">
    <source>
        <dbReference type="ARBA" id="ARBA00012438"/>
    </source>
</evidence>
<dbReference type="Pfam" id="PF02518">
    <property type="entry name" value="HATPase_c"/>
    <property type="match status" value="1"/>
</dbReference>
<feature type="domain" description="PAS" evidence="8">
    <location>
        <begin position="3"/>
        <end position="60"/>
    </location>
</feature>
<accession>A0A368UN50</accession>
<dbReference type="RefSeq" id="WP_114437675.1">
    <property type="nucleotide sequence ID" value="NZ_QPIZ01000023.1"/>
</dbReference>
<keyword evidence="4" id="KW-0808">Transferase</keyword>
<name>A0A368UN50_9BACT</name>
<dbReference type="EC" id="2.7.13.3" evidence="2"/>